<organism evidence="1">
    <name type="scientific">Puccinia triticina (isolate 1-1 / race 1 (BBBD))</name>
    <name type="common">Brown leaf rust fungus</name>
    <dbReference type="NCBI Taxonomy" id="630390"/>
    <lineage>
        <taxon>Eukaryota</taxon>
        <taxon>Fungi</taxon>
        <taxon>Dikarya</taxon>
        <taxon>Basidiomycota</taxon>
        <taxon>Pucciniomycotina</taxon>
        <taxon>Pucciniomycetes</taxon>
        <taxon>Pucciniales</taxon>
        <taxon>Pucciniaceae</taxon>
        <taxon>Puccinia</taxon>
    </lineage>
</organism>
<dbReference type="EMBL" id="ADAS02000062">
    <property type="protein sequence ID" value="OAV92568.1"/>
    <property type="molecule type" value="Genomic_DNA"/>
</dbReference>
<dbReference type="AlphaFoldDB" id="A0A180GJE6"/>
<evidence type="ECO:0000313" key="3">
    <source>
        <dbReference type="Proteomes" id="UP000005240"/>
    </source>
</evidence>
<reference evidence="1" key="1">
    <citation type="submission" date="2009-11" db="EMBL/GenBank/DDBJ databases">
        <authorList>
            <consortium name="The Broad Institute Genome Sequencing Platform"/>
            <person name="Ward D."/>
            <person name="Feldgarden M."/>
            <person name="Earl A."/>
            <person name="Young S.K."/>
            <person name="Zeng Q."/>
            <person name="Koehrsen M."/>
            <person name="Alvarado L."/>
            <person name="Berlin A."/>
            <person name="Bochicchio J."/>
            <person name="Borenstein D."/>
            <person name="Chapman S.B."/>
            <person name="Chen Z."/>
            <person name="Engels R."/>
            <person name="Freedman E."/>
            <person name="Gellesch M."/>
            <person name="Goldberg J."/>
            <person name="Griggs A."/>
            <person name="Gujja S."/>
            <person name="Heilman E."/>
            <person name="Heiman D."/>
            <person name="Hepburn T."/>
            <person name="Howarth C."/>
            <person name="Jen D."/>
            <person name="Larson L."/>
            <person name="Lewis B."/>
            <person name="Mehta T."/>
            <person name="Park D."/>
            <person name="Pearson M."/>
            <person name="Roberts A."/>
            <person name="Saif S."/>
            <person name="Shea T."/>
            <person name="Shenoy N."/>
            <person name="Sisk P."/>
            <person name="Stolte C."/>
            <person name="Sykes S."/>
            <person name="Thomson T."/>
            <person name="Walk T."/>
            <person name="White J."/>
            <person name="Yandava C."/>
            <person name="Izard J."/>
            <person name="Baranova O.V."/>
            <person name="Blanton J.M."/>
            <person name="Tanner A.C."/>
            <person name="Dewhirst F.E."/>
            <person name="Haas B."/>
            <person name="Nusbaum C."/>
            <person name="Birren B."/>
        </authorList>
    </citation>
    <scope>NUCLEOTIDE SEQUENCE [LARGE SCALE GENOMIC DNA]</scope>
    <source>
        <strain evidence="1">1-1 BBBD Race 1</strain>
    </source>
</reference>
<accession>A0A180GJE6</accession>
<reference evidence="1" key="2">
    <citation type="submission" date="2016-05" db="EMBL/GenBank/DDBJ databases">
        <title>Comparative analysis highlights variable genome content of wheat rusts and divergence of the mating loci.</title>
        <authorList>
            <person name="Cuomo C.A."/>
            <person name="Bakkeren G."/>
            <person name="Szabo L."/>
            <person name="Khalil H."/>
            <person name="Joly D."/>
            <person name="Goldberg J."/>
            <person name="Young S."/>
            <person name="Zeng Q."/>
            <person name="Fellers J."/>
        </authorList>
    </citation>
    <scope>NUCLEOTIDE SEQUENCE [LARGE SCALE GENOMIC DNA]</scope>
    <source>
        <strain evidence="1">1-1 BBBD Race 1</strain>
    </source>
</reference>
<dbReference type="PANTHER" id="PTHR33069">
    <property type="entry name" value="CHROMOSOME 7, WHOLE GENOME SHOTGUN SEQUENCE-RELATED"/>
    <property type="match status" value="1"/>
</dbReference>
<dbReference type="VEuPathDB" id="FungiDB:PTTG_12179"/>
<protein>
    <submittedName>
        <fullName evidence="1 2">Uncharacterized protein</fullName>
    </submittedName>
</protein>
<dbReference type="PANTHER" id="PTHR33069:SF3">
    <property type="entry name" value="DYNEIN HEAVY CHAIN TAIL DOMAIN-CONTAINING PROTEIN"/>
    <property type="match status" value="1"/>
</dbReference>
<reference evidence="2 3" key="3">
    <citation type="journal article" date="2017" name="G3 (Bethesda)">
        <title>Comparative analysis highlights variable genome content of wheat rusts and divergence of the mating loci.</title>
        <authorList>
            <person name="Cuomo C.A."/>
            <person name="Bakkeren G."/>
            <person name="Khalil H.B."/>
            <person name="Panwar V."/>
            <person name="Joly D."/>
            <person name="Linning R."/>
            <person name="Sakthikumar S."/>
            <person name="Song X."/>
            <person name="Adiconis X."/>
            <person name="Fan L."/>
            <person name="Goldberg J.M."/>
            <person name="Levin J.Z."/>
            <person name="Young S."/>
            <person name="Zeng Q."/>
            <person name="Anikster Y."/>
            <person name="Bruce M."/>
            <person name="Wang M."/>
            <person name="Yin C."/>
            <person name="McCallum B."/>
            <person name="Szabo L.J."/>
            <person name="Hulbert S."/>
            <person name="Chen X."/>
            <person name="Fellers J.P."/>
        </authorList>
    </citation>
    <scope>NUCLEOTIDE SEQUENCE</scope>
    <source>
        <strain evidence="3">Isolate 1-1 / race 1 (BBBD)</strain>
        <strain evidence="2">isolate 1-1 / race 1 (BBBD)</strain>
    </source>
</reference>
<dbReference type="Proteomes" id="UP000005240">
    <property type="component" value="Unassembled WGS sequence"/>
</dbReference>
<proteinExistence type="predicted"/>
<dbReference type="EnsemblFungi" id="PTTG_12179-t43_1">
    <property type="protein sequence ID" value="PTTG_12179-t43_1-p1"/>
    <property type="gene ID" value="PTTG_12179"/>
</dbReference>
<evidence type="ECO:0000313" key="1">
    <source>
        <dbReference type="EMBL" id="OAV92568.1"/>
    </source>
</evidence>
<reference evidence="2" key="4">
    <citation type="submission" date="2025-05" db="UniProtKB">
        <authorList>
            <consortium name="EnsemblFungi"/>
        </authorList>
    </citation>
    <scope>IDENTIFICATION</scope>
    <source>
        <strain evidence="2">isolate 1-1 / race 1 (BBBD)</strain>
    </source>
</reference>
<sequence>MVDSASDTSVSDELREDQRIWAQGDVECTPDLVIKGFRRLAEKCVRSGHPDRTTIEHTLSTRSVEEVVLLKETLLHQLQGYLLPALHGEIAILSNFLAKPHDLLKEPETKMKLVLKIQSHIERTLDKIKFSISFICPDTMSLRAPHRFDDQHLKRFKSYRLRSLRVKILRTKGYLYRLFVASHILLANLKASPDLIDPDHPGNWWKVESTLYAIDLTIECITGSELDVAQLDWPSYVEDIDHVLHKVVTVINQCTHEVPRKMFVQEPVFHLAKLGIGLIKIARLFFKKLLIDRSLNARRIPLRLPLFTEMCSKQIESLAQSLPLVAADILQLENLFETVDVAHENPSGTDFIKVATSLKSRFQAPLVVLLLYLIPSISDTDGSSTQDYYKNWFVTWNTQFILTTENFIGAAKSLDNNPP</sequence>
<gene>
    <name evidence="1" type="ORF">PTTG_12179</name>
</gene>
<evidence type="ECO:0000313" key="2">
    <source>
        <dbReference type="EnsemblFungi" id="PTTG_12179-t43_1-p1"/>
    </source>
</evidence>
<name>A0A180GJE6_PUCT1</name>
<keyword evidence="3" id="KW-1185">Reference proteome</keyword>